<dbReference type="PROSITE" id="PS00070">
    <property type="entry name" value="ALDEHYDE_DEHYDR_CYS"/>
    <property type="match status" value="1"/>
</dbReference>
<dbReference type="InterPro" id="IPR016160">
    <property type="entry name" value="Ald_DH_CS_CYS"/>
</dbReference>
<protein>
    <submittedName>
        <fullName evidence="5">Putative mitochondrial P5CDH</fullName>
        <ecNumber evidence="5">1.2.1.3</ecNumber>
    </submittedName>
</protein>
<evidence type="ECO:0000256" key="2">
    <source>
        <dbReference type="ARBA" id="ARBA00023002"/>
    </source>
</evidence>
<keyword evidence="2 5" id="KW-0560">Oxidoreductase</keyword>
<dbReference type="VEuPathDB" id="ToxoDB:TGP89_288450"/>
<dbReference type="Gene3D" id="3.40.605.10">
    <property type="entry name" value="Aldehyde Dehydrogenase, Chain A, domain 1"/>
    <property type="match status" value="1"/>
</dbReference>
<dbReference type="Proteomes" id="UP000028828">
    <property type="component" value="Unassembled WGS sequence"/>
</dbReference>
<dbReference type="EMBL" id="AEYI02002272">
    <property type="protein sequence ID" value="KFG28906.1"/>
    <property type="molecule type" value="Genomic_DNA"/>
</dbReference>
<keyword evidence="3" id="KW-0520">NAD</keyword>
<dbReference type="InterPro" id="IPR044638">
    <property type="entry name" value="ALDH7A1-like"/>
</dbReference>
<dbReference type="InterPro" id="IPR016163">
    <property type="entry name" value="Ald_DH_C"/>
</dbReference>
<dbReference type="InterPro" id="IPR015590">
    <property type="entry name" value="Aldehyde_DH_dom"/>
</dbReference>
<dbReference type="OrthoDB" id="440325at2759"/>
<accession>A0A086J9T8</accession>
<evidence type="ECO:0000256" key="1">
    <source>
        <dbReference type="ARBA" id="ARBA00009986"/>
    </source>
</evidence>
<dbReference type="Gene3D" id="3.40.309.10">
    <property type="entry name" value="Aldehyde Dehydrogenase, Chain A, domain 2"/>
    <property type="match status" value="1"/>
</dbReference>
<dbReference type="Pfam" id="PF00171">
    <property type="entry name" value="Aldedh"/>
    <property type="match status" value="1"/>
</dbReference>
<dbReference type="EC" id="1.2.1.3" evidence="5"/>
<evidence type="ECO:0000313" key="5">
    <source>
        <dbReference type="EMBL" id="KFG28906.1"/>
    </source>
</evidence>
<comment type="similarity">
    <text evidence="1">Belongs to the aldehyde dehydrogenase family.</text>
</comment>
<proteinExistence type="inferred from homology"/>
<dbReference type="InterPro" id="IPR016161">
    <property type="entry name" value="Ald_DH/histidinol_DH"/>
</dbReference>
<evidence type="ECO:0000256" key="3">
    <source>
        <dbReference type="ARBA" id="ARBA00023027"/>
    </source>
</evidence>
<dbReference type="SUPFAM" id="SSF53720">
    <property type="entry name" value="ALDH-like"/>
    <property type="match status" value="1"/>
</dbReference>
<comment type="caution">
    <text evidence="5">The sequence shown here is derived from an EMBL/GenBank/DDBJ whole genome shotgun (WGS) entry which is preliminary data.</text>
</comment>
<name>A0A086J9T8_TOXGO</name>
<evidence type="ECO:0000313" key="6">
    <source>
        <dbReference type="Proteomes" id="UP000028828"/>
    </source>
</evidence>
<dbReference type="GO" id="GO:0004029">
    <property type="term" value="F:aldehyde dehydrogenase (NAD+) activity"/>
    <property type="evidence" value="ECO:0007669"/>
    <property type="project" value="UniProtKB-EC"/>
</dbReference>
<evidence type="ECO:0000259" key="4">
    <source>
        <dbReference type="Pfam" id="PF00171"/>
    </source>
</evidence>
<reference evidence="5 6" key="1">
    <citation type="submission" date="2014-03" db="EMBL/GenBank/DDBJ databases">
        <authorList>
            <person name="Sibley D."/>
            <person name="Venepally P."/>
            <person name="Karamycheva S."/>
            <person name="Hadjithomas M."/>
            <person name="Khan A."/>
            <person name="Brunk B."/>
            <person name="Roos D."/>
            <person name="Caler E."/>
            <person name="Lorenzi H."/>
        </authorList>
    </citation>
    <scope>NUCLEOTIDE SEQUENCE [LARGE SCALE GENOMIC DNA]</scope>
    <source>
        <strain evidence="6">p89</strain>
    </source>
</reference>
<dbReference type="PANTHER" id="PTHR43521">
    <property type="entry name" value="ALPHA-AMINOADIPIC SEMIALDEHYDE DEHYDROGENASE"/>
    <property type="match status" value="1"/>
</dbReference>
<dbReference type="PANTHER" id="PTHR43521:SF7">
    <property type="entry name" value="DELTA-1-PYRROLINE-5-CARBOXYLATE DEHYDROGENASE 12A1, MITOCHONDRIAL"/>
    <property type="match status" value="1"/>
</dbReference>
<dbReference type="FunFam" id="3.40.605.10:FF:000019">
    <property type="entry name" value="probable aldehyde dehydrogenase"/>
    <property type="match status" value="1"/>
</dbReference>
<dbReference type="AlphaFoldDB" id="A0A086J9T8"/>
<dbReference type="InterPro" id="IPR016162">
    <property type="entry name" value="Ald_DH_N"/>
</dbReference>
<gene>
    <name evidence="5" type="ORF">TGP89_288450</name>
</gene>
<organism evidence="5 6">
    <name type="scientific">Toxoplasma gondii p89</name>
    <dbReference type="NCBI Taxonomy" id="943119"/>
    <lineage>
        <taxon>Eukaryota</taxon>
        <taxon>Sar</taxon>
        <taxon>Alveolata</taxon>
        <taxon>Apicomplexa</taxon>
        <taxon>Conoidasida</taxon>
        <taxon>Coccidia</taxon>
        <taxon>Eucoccidiorida</taxon>
        <taxon>Eimeriorina</taxon>
        <taxon>Sarcocystidae</taxon>
        <taxon>Toxoplasma</taxon>
    </lineage>
</organism>
<feature type="domain" description="Aldehyde dehydrogenase" evidence="4">
    <location>
        <begin position="140"/>
        <end position="579"/>
    </location>
</feature>
<sequence length="637" mass="69713">MAGLICSPVSGMALRRTGRHRTALLRGCSSKRTKIFADGDVVLLPPSSSNWFPYILPLRCITNVRAVTPASLGPYPSYPSKPLVRDCASMCSTKVRAGYRAFNSSSWSVVRAFANVDLGKLSGDSPHTVQNLVNGKWSGTRETYDVVDPMNGEAFIKSPYTKDAELEPFIASIKGVPKSGLHNPLKRPERYVLYGQVLQKTAAMLHDERVFDFFTTCIMRTFPKSYGQAAAEVRVVRTFCENFSGDGIRFLTRGFSVPGDHHGQMSNGFRWPFGPVAVISPFNFPLEIPVMQFLAAAMVGNKPVVKTEATQALPVEQFLRLLHYCGMPTKDVDLINTRGPVVSELLCKAPVRLLQFTGGSVTAQHLIRLLNGRVKVEDAGFNWKILGPDAKAEELDYIAWQCDQDAYALSGQKCSAQSLLAVHTSWKELGLLEKLKRLASRRSYENLTLSPVLSHSNSEIQKHVDALLKLPGASLLFGGKAVKTATTSAIPRKYGAYEPTAVFVPLASILMNNENLELATTELFGPVQVVTEWGAGDENTLLRLMDIMKHHLTAAIVSRDPEFQNRILANTINGTTYAGIRARTTGAPQNHWFGPAGDPLGAGIGSPEAVLSTWTCHREIVFDQGPIPGSWTTPPPS</sequence>